<dbReference type="STRING" id="914234.M2R3F1"/>
<dbReference type="Gene3D" id="3.50.50.60">
    <property type="entry name" value="FAD/NAD(P)-binding domain"/>
    <property type="match status" value="1"/>
</dbReference>
<keyword evidence="4 6" id="KW-0274">FAD</keyword>
<comment type="similarity">
    <text evidence="2 7">Belongs to the GMC oxidoreductase family.</text>
</comment>
<name>M2R3F1_CERS8</name>
<reference evidence="11 12" key="1">
    <citation type="journal article" date="2012" name="Proc. Natl. Acad. Sci. U.S.A.">
        <title>Comparative genomics of Ceriporiopsis subvermispora and Phanerochaete chrysosporium provide insight into selective ligninolysis.</title>
        <authorList>
            <person name="Fernandez-Fueyo E."/>
            <person name="Ruiz-Duenas F.J."/>
            <person name="Ferreira P."/>
            <person name="Floudas D."/>
            <person name="Hibbett D.S."/>
            <person name="Canessa P."/>
            <person name="Larrondo L.F."/>
            <person name="James T.Y."/>
            <person name="Seelenfreund D."/>
            <person name="Lobos S."/>
            <person name="Polanco R."/>
            <person name="Tello M."/>
            <person name="Honda Y."/>
            <person name="Watanabe T."/>
            <person name="Watanabe T."/>
            <person name="Ryu J.S."/>
            <person name="Kubicek C.P."/>
            <person name="Schmoll M."/>
            <person name="Gaskell J."/>
            <person name="Hammel K.E."/>
            <person name="St John F.J."/>
            <person name="Vanden Wymelenberg A."/>
            <person name="Sabat G."/>
            <person name="Splinter BonDurant S."/>
            <person name="Syed K."/>
            <person name="Yadav J.S."/>
            <person name="Doddapaneni H."/>
            <person name="Subramanian V."/>
            <person name="Lavin J.L."/>
            <person name="Oguiza J.A."/>
            <person name="Perez G."/>
            <person name="Pisabarro A.G."/>
            <person name="Ramirez L."/>
            <person name="Santoyo F."/>
            <person name="Master E."/>
            <person name="Coutinho P.M."/>
            <person name="Henrissat B."/>
            <person name="Lombard V."/>
            <person name="Magnuson J.K."/>
            <person name="Kuees U."/>
            <person name="Hori C."/>
            <person name="Igarashi K."/>
            <person name="Samejima M."/>
            <person name="Held B.W."/>
            <person name="Barry K.W."/>
            <person name="LaButti K.M."/>
            <person name="Lapidus A."/>
            <person name="Lindquist E.A."/>
            <person name="Lucas S.M."/>
            <person name="Riley R."/>
            <person name="Salamov A.A."/>
            <person name="Hoffmeister D."/>
            <person name="Schwenk D."/>
            <person name="Hadar Y."/>
            <person name="Yarden O."/>
            <person name="de Vries R.P."/>
            <person name="Wiebenga A."/>
            <person name="Stenlid J."/>
            <person name="Eastwood D."/>
            <person name="Grigoriev I.V."/>
            <person name="Berka R.M."/>
            <person name="Blanchette R.A."/>
            <person name="Kersten P."/>
            <person name="Martinez A.T."/>
            <person name="Vicuna R."/>
            <person name="Cullen D."/>
        </authorList>
    </citation>
    <scope>NUCLEOTIDE SEQUENCE [LARGE SCALE GENOMIC DNA]</scope>
    <source>
        <strain evidence="11 12">B</strain>
    </source>
</reference>
<feature type="domain" description="Glucose-methanol-choline oxidoreductase N-terminal" evidence="9">
    <location>
        <begin position="112"/>
        <end position="135"/>
    </location>
</feature>
<dbReference type="AlphaFoldDB" id="M2R3F1"/>
<dbReference type="OrthoDB" id="269227at2759"/>
<gene>
    <name evidence="11" type="ORF">CERSUDRAFT_118493</name>
</gene>
<dbReference type="SUPFAM" id="SSF54373">
    <property type="entry name" value="FAD-linked reductases, C-terminal domain"/>
    <property type="match status" value="1"/>
</dbReference>
<dbReference type="Proteomes" id="UP000016930">
    <property type="component" value="Unassembled WGS sequence"/>
</dbReference>
<dbReference type="InterPro" id="IPR007867">
    <property type="entry name" value="GMC_OxRtase_C"/>
</dbReference>
<feature type="chain" id="PRO_5004023549" description="Glucose-methanol-choline oxidoreductase N-terminal domain-containing protein" evidence="8">
    <location>
        <begin position="21"/>
        <end position="592"/>
    </location>
</feature>
<evidence type="ECO:0000256" key="4">
    <source>
        <dbReference type="ARBA" id="ARBA00022827"/>
    </source>
</evidence>
<feature type="active site" description="Proton donor" evidence="5">
    <location>
        <position position="527"/>
    </location>
</feature>
<evidence type="ECO:0000256" key="3">
    <source>
        <dbReference type="ARBA" id="ARBA00022630"/>
    </source>
</evidence>
<dbReference type="GO" id="GO:0050660">
    <property type="term" value="F:flavin adenine dinucleotide binding"/>
    <property type="evidence" value="ECO:0007669"/>
    <property type="project" value="InterPro"/>
</dbReference>
<evidence type="ECO:0000256" key="7">
    <source>
        <dbReference type="RuleBase" id="RU003968"/>
    </source>
</evidence>
<evidence type="ECO:0000256" key="6">
    <source>
        <dbReference type="PIRSR" id="PIRSR000137-2"/>
    </source>
</evidence>
<evidence type="ECO:0000256" key="5">
    <source>
        <dbReference type="PIRSR" id="PIRSR000137-1"/>
    </source>
</evidence>
<keyword evidence="8" id="KW-0732">Signal</keyword>
<dbReference type="PANTHER" id="PTHR11552:SF147">
    <property type="entry name" value="CHOLINE DEHYDROGENASE, MITOCHONDRIAL"/>
    <property type="match status" value="1"/>
</dbReference>
<sequence>MRLLFDCLLAISIWAPTTICMLHTNPSQLEKTEYDFIIVGAGTAGNVIANRLTEESSFTVLIVESGISNAGVIADEIPYLATTLLPTSSLTWNYTSTAQSGLNGRTIPYPRGRALGGSSTINLQAWTRASQDDWNRFASFTGDNGWSWDAMLPYMKKSESLVAPPDHHNTSGEIIPSLHGTSGPVQISLGGFPMEIDQRVFDTTEDLPSEFPFNEDMNSGSPLGIGRLPFSVDTEGRRSSSATAYLQPVLNRSNIDVLVMTQVTKLIASGTTDGMPHFDAVQIAQSPTSPRFQISAKKEVILCAGAVNTPQILQLSGVGDPTHLRAMGIEPVVELSDVGQNLVDHPFLTLQWFANAQGTTDVVARNATVATELLQEWEETGTGRYCDPGTNQIAWLKVGAGLEDASAGPTAAQIELMFFDGFASLVQAVPPTGQYFTIGAAVSSPFSRGSITLASTDPFDFPLIDPGLLTDSRDMSVMIQAVRIGMKMVEASAWNGYILGPATELTPASSDAEIANFARNFTSTEFHPAGSARMGPESGQEGVVTPDLKVKGAVGLRIVDASVFPYIPASHLQACVYATAERAADLIKSDWL</sequence>
<organism evidence="11 12">
    <name type="scientific">Ceriporiopsis subvermispora (strain B)</name>
    <name type="common">White-rot fungus</name>
    <name type="synonym">Gelatoporia subvermispora</name>
    <dbReference type="NCBI Taxonomy" id="914234"/>
    <lineage>
        <taxon>Eukaryota</taxon>
        <taxon>Fungi</taxon>
        <taxon>Dikarya</taxon>
        <taxon>Basidiomycota</taxon>
        <taxon>Agaricomycotina</taxon>
        <taxon>Agaricomycetes</taxon>
        <taxon>Polyporales</taxon>
        <taxon>Gelatoporiaceae</taxon>
        <taxon>Gelatoporia</taxon>
    </lineage>
</organism>
<evidence type="ECO:0000256" key="8">
    <source>
        <dbReference type="SAM" id="SignalP"/>
    </source>
</evidence>
<dbReference type="InterPro" id="IPR012132">
    <property type="entry name" value="GMC_OxRdtase"/>
</dbReference>
<dbReference type="HOGENOM" id="CLU_002865_6_3_1"/>
<evidence type="ECO:0000256" key="2">
    <source>
        <dbReference type="ARBA" id="ARBA00010790"/>
    </source>
</evidence>
<dbReference type="InterPro" id="IPR000172">
    <property type="entry name" value="GMC_OxRdtase_N"/>
</dbReference>
<dbReference type="Pfam" id="PF05199">
    <property type="entry name" value="GMC_oxred_C"/>
    <property type="match status" value="1"/>
</dbReference>
<dbReference type="PROSITE" id="PS00623">
    <property type="entry name" value="GMC_OXRED_1"/>
    <property type="match status" value="1"/>
</dbReference>
<dbReference type="PROSITE" id="PS00624">
    <property type="entry name" value="GMC_OXRED_2"/>
    <property type="match status" value="1"/>
</dbReference>
<dbReference type="EMBL" id="KB445809">
    <property type="protein sequence ID" value="EMD32772.1"/>
    <property type="molecule type" value="Genomic_DNA"/>
</dbReference>
<dbReference type="GO" id="GO:0016614">
    <property type="term" value="F:oxidoreductase activity, acting on CH-OH group of donors"/>
    <property type="evidence" value="ECO:0007669"/>
    <property type="project" value="InterPro"/>
</dbReference>
<keyword evidence="3 7" id="KW-0285">Flavoprotein</keyword>
<evidence type="ECO:0000259" key="9">
    <source>
        <dbReference type="PROSITE" id="PS00623"/>
    </source>
</evidence>
<evidence type="ECO:0000313" key="11">
    <source>
        <dbReference type="EMBL" id="EMD32772.1"/>
    </source>
</evidence>
<dbReference type="Gene3D" id="3.30.560.10">
    <property type="entry name" value="Glucose Oxidase, domain 3"/>
    <property type="match status" value="1"/>
</dbReference>
<dbReference type="SUPFAM" id="SSF51905">
    <property type="entry name" value="FAD/NAD(P)-binding domain"/>
    <property type="match status" value="1"/>
</dbReference>
<comment type="cofactor">
    <cofactor evidence="1 6">
        <name>FAD</name>
        <dbReference type="ChEBI" id="CHEBI:57692"/>
    </cofactor>
</comment>
<dbReference type="PIRSF" id="PIRSF000137">
    <property type="entry name" value="Alcohol_oxidase"/>
    <property type="match status" value="1"/>
</dbReference>
<dbReference type="PANTHER" id="PTHR11552">
    <property type="entry name" value="GLUCOSE-METHANOL-CHOLINE GMC OXIDOREDUCTASE"/>
    <property type="match status" value="1"/>
</dbReference>
<feature type="signal peptide" evidence="8">
    <location>
        <begin position="1"/>
        <end position="20"/>
    </location>
</feature>
<dbReference type="InterPro" id="IPR036188">
    <property type="entry name" value="FAD/NAD-bd_sf"/>
</dbReference>
<feature type="domain" description="Glucose-methanol-choline oxidoreductase N-terminal" evidence="10">
    <location>
        <begin position="305"/>
        <end position="319"/>
    </location>
</feature>
<accession>M2R3F1</accession>
<proteinExistence type="inferred from homology"/>
<feature type="active site" description="Proton acceptor" evidence="5">
    <location>
        <position position="571"/>
    </location>
</feature>
<protein>
    <recommendedName>
        <fullName evidence="9 10">Glucose-methanol-choline oxidoreductase N-terminal domain-containing protein</fullName>
    </recommendedName>
</protein>
<evidence type="ECO:0000256" key="1">
    <source>
        <dbReference type="ARBA" id="ARBA00001974"/>
    </source>
</evidence>
<dbReference type="Pfam" id="PF00732">
    <property type="entry name" value="GMC_oxred_N"/>
    <property type="match status" value="1"/>
</dbReference>
<feature type="binding site" evidence="6">
    <location>
        <position position="263"/>
    </location>
    <ligand>
        <name>FAD</name>
        <dbReference type="ChEBI" id="CHEBI:57692"/>
    </ligand>
</feature>
<keyword evidence="12" id="KW-1185">Reference proteome</keyword>
<evidence type="ECO:0000259" key="10">
    <source>
        <dbReference type="PROSITE" id="PS00624"/>
    </source>
</evidence>
<evidence type="ECO:0000313" key="12">
    <source>
        <dbReference type="Proteomes" id="UP000016930"/>
    </source>
</evidence>